<proteinExistence type="inferred from homology"/>
<evidence type="ECO:0000256" key="2">
    <source>
        <dbReference type="ARBA" id="ARBA00022692"/>
    </source>
</evidence>
<evidence type="ECO:0000259" key="7">
    <source>
        <dbReference type="Pfam" id="PF20684"/>
    </source>
</evidence>
<feature type="transmembrane region" description="Helical" evidence="6">
    <location>
        <begin position="105"/>
        <end position="125"/>
    </location>
</feature>
<feature type="transmembrane region" description="Helical" evidence="6">
    <location>
        <begin position="221"/>
        <end position="243"/>
    </location>
</feature>
<evidence type="ECO:0000256" key="5">
    <source>
        <dbReference type="ARBA" id="ARBA00038359"/>
    </source>
</evidence>
<comment type="caution">
    <text evidence="8">The sequence shown here is derived from an EMBL/GenBank/DDBJ whole genome shotgun (WGS) entry which is preliminary data.</text>
</comment>
<feature type="domain" description="Rhodopsin" evidence="7">
    <location>
        <begin position="10"/>
        <end position="244"/>
    </location>
</feature>
<comment type="subcellular location">
    <subcellularLocation>
        <location evidence="1">Membrane</location>
        <topology evidence="1">Multi-pass membrane protein</topology>
    </subcellularLocation>
</comment>
<feature type="transmembrane region" description="Helical" evidence="6">
    <location>
        <begin position="20"/>
        <end position="43"/>
    </location>
</feature>
<organism evidence="8 9">
    <name type="scientific">Stereocaulon virgatum</name>
    <dbReference type="NCBI Taxonomy" id="373712"/>
    <lineage>
        <taxon>Eukaryota</taxon>
        <taxon>Fungi</taxon>
        <taxon>Dikarya</taxon>
        <taxon>Ascomycota</taxon>
        <taxon>Pezizomycotina</taxon>
        <taxon>Lecanoromycetes</taxon>
        <taxon>OSLEUM clade</taxon>
        <taxon>Lecanoromycetidae</taxon>
        <taxon>Lecanorales</taxon>
        <taxon>Lecanorineae</taxon>
        <taxon>Stereocaulaceae</taxon>
        <taxon>Stereocaulon</taxon>
    </lineage>
</organism>
<keyword evidence="2 6" id="KW-0812">Transmembrane</keyword>
<dbReference type="PANTHER" id="PTHR33048:SF47">
    <property type="entry name" value="INTEGRAL MEMBRANE PROTEIN-RELATED"/>
    <property type="match status" value="1"/>
</dbReference>
<keyword evidence="4 6" id="KW-0472">Membrane</keyword>
<accession>A0ABR4ARB2</accession>
<evidence type="ECO:0000313" key="8">
    <source>
        <dbReference type="EMBL" id="KAL2047342.1"/>
    </source>
</evidence>
<evidence type="ECO:0000256" key="4">
    <source>
        <dbReference type="ARBA" id="ARBA00023136"/>
    </source>
</evidence>
<evidence type="ECO:0000256" key="1">
    <source>
        <dbReference type="ARBA" id="ARBA00004141"/>
    </source>
</evidence>
<gene>
    <name evidence="8" type="ORF">N7G274_001363</name>
</gene>
<comment type="similarity">
    <text evidence="5">Belongs to the SAT4 family.</text>
</comment>
<dbReference type="Pfam" id="PF20684">
    <property type="entry name" value="Fung_rhodopsin"/>
    <property type="match status" value="1"/>
</dbReference>
<evidence type="ECO:0000313" key="9">
    <source>
        <dbReference type="Proteomes" id="UP001590950"/>
    </source>
</evidence>
<dbReference type="InterPro" id="IPR049326">
    <property type="entry name" value="Rhodopsin_dom_fungi"/>
</dbReference>
<reference evidence="8 9" key="1">
    <citation type="submission" date="2024-09" db="EMBL/GenBank/DDBJ databases">
        <title>Rethinking Asexuality: The Enigmatic Case of Functional Sexual Genes in Lepraria (Stereocaulaceae).</title>
        <authorList>
            <person name="Doellman M."/>
            <person name="Sun Y."/>
            <person name="Barcenas-Pena A."/>
            <person name="Lumbsch H.T."/>
            <person name="Grewe F."/>
        </authorList>
    </citation>
    <scope>NUCLEOTIDE SEQUENCE [LARGE SCALE GENOMIC DNA]</scope>
    <source>
        <strain evidence="8 9">Mercado 3170</strain>
    </source>
</reference>
<name>A0ABR4ARB2_9LECA</name>
<protein>
    <recommendedName>
        <fullName evidence="7">Rhodopsin domain-containing protein</fullName>
    </recommendedName>
</protein>
<evidence type="ECO:0000256" key="6">
    <source>
        <dbReference type="SAM" id="Phobius"/>
    </source>
</evidence>
<dbReference type="Proteomes" id="UP001590950">
    <property type="component" value="Unassembled WGS sequence"/>
</dbReference>
<feature type="transmembrane region" description="Helical" evidence="6">
    <location>
        <begin position="183"/>
        <end position="201"/>
    </location>
</feature>
<dbReference type="InterPro" id="IPR052337">
    <property type="entry name" value="SAT4-like"/>
</dbReference>
<feature type="transmembrane region" description="Helical" evidence="6">
    <location>
        <begin position="145"/>
        <end position="171"/>
    </location>
</feature>
<dbReference type="PANTHER" id="PTHR33048">
    <property type="entry name" value="PTH11-LIKE INTEGRAL MEMBRANE PROTEIN (AFU_ORTHOLOGUE AFUA_5G11245)"/>
    <property type="match status" value="1"/>
</dbReference>
<keyword evidence="9" id="KW-1185">Reference proteome</keyword>
<keyword evidence="3 6" id="KW-1133">Transmembrane helix</keyword>
<evidence type="ECO:0000256" key="3">
    <source>
        <dbReference type="ARBA" id="ARBA00022989"/>
    </source>
</evidence>
<dbReference type="EMBL" id="JBEFKJ010000003">
    <property type="protein sequence ID" value="KAL2047342.1"/>
    <property type="molecule type" value="Genomic_DNA"/>
</dbReference>
<sequence>MLANSLLVSHRILLKIPLGFDSFPTLVAFVAALLLVIQITWAIQDEGQGKHVGQLPRSHLALIGRSLLANETLWGLANSLLRISALLSIKAMFCPLPDGRERMGNGLIVATALHGIAVVLEVFLICRPIAAAWDNNFAGMCGDQIVSYVVLEILGLLIDLVILVLPVWSLAKLEYSLRRKAGLSFVFSGGFVVIIINGLRVQALRMTTSTDFTLSRGYLDLLSVLGCLLSIICCCIPSVVSVFNKLRYAHIRVHI</sequence>